<dbReference type="RefSeq" id="WP_163096584.1">
    <property type="nucleotide sequence ID" value="NZ_CP127523.1"/>
</dbReference>
<dbReference type="AlphaFoldDB" id="A0A845U2A4"/>
<accession>A0A845U2A4</accession>
<name>A0A845U2A4_9PROT</name>
<dbReference type="EMBL" id="WNJL01000014">
    <property type="protein sequence ID" value="NDU41742.1"/>
    <property type="molecule type" value="Genomic_DNA"/>
</dbReference>
<reference evidence="1" key="1">
    <citation type="submission" date="2019-11" db="EMBL/GenBank/DDBJ databases">
        <title>Acidithiobacillus ferrianus sp. nov.: a facultatively anaerobic and extremely acidophilic chemolithoautotroph.</title>
        <authorList>
            <person name="Norris P.R."/>
            <person name="Falagan C."/>
            <person name="Moya-Beltran A."/>
            <person name="Castro M."/>
            <person name="Quatrini R."/>
            <person name="Johnson D.B."/>
        </authorList>
    </citation>
    <scope>NUCLEOTIDE SEQUENCE [LARGE SCALE GENOMIC DNA]</scope>
    <source>
        <strain evidence="1">MG</strain>
    </source>
</reference>
<gene>
    <name evidence="1" type="ORF">GL267_03490</name>
</gene>
<evidence type="ECO:0000313" key="1">
    <source>
        <dbReference type="EMBL" id="NDU41742.1"/>
    </source>
</evidence>
<protein>
    <submittedName>
        <fullName evidence="1">Uncharacterized protein</fullName>
    </submittedName>
</protein>
<proteinExistence type="predicted"/>
<sequence>MRTLTLPVSVTLGVFHVGLVASVRDESSELLINGLHELCAGLHDMITSYPEDIEISNAHDLARDLLDMEHLLLLTLEEIRTREKSMEKWGPVSQLLDIITGLRWEIVRRSSGHDMGMRCEGGAPMAVSSCSS</sequence>
<organism evidence="1">
    <name type="scientific">Acidithiobacillus ferrianus</name>
    <dbReference type="NCBI Taxonomy" id="2678518"/>
    <lineage>
        <taxon>Bacteria</taxon>
        <taxon>Pseudomonadati</taxon>
        <taxon>Pseudomonadota</taxon>
        <taxon>Acidithiobacillia</taxon>
        <taxon>Acidithiobacillales</taxon>
        <taxon>Acidithiobacillaceae</taxon>
        <taxon>Acidithiobacillus</taxon>
    </lineage>
</organism>
<comment type="caution">
    <text evidence="1">The sequence shown here is derived from an EMBL/GenBank/DDBJ whole genome shotgun (WGS) entry which is preliminary data.</text>
</comment>